<dbReference type="AlphaFoldDB" id="A0A5C3F9W0"/>
<feature type="transmembrane region" description="Helical" evidence="2">
    <location>
        <begin position="452"/>
        <end position="469"/>
    </location>
</feature>
<reference evidence="3 4" key="1">
    <citation type="submission" date="2018-03" db="EMBL/GenBank/DDBJ databases">
        <authorList>
            <person name="Guldener U."/>
        </authorList>
    </citation>
    <scope>NUCLEOTIDE SEQUENCE [LARGE SCALE GENOMIC DNA]</scope>
    <source>
        <strain evidence="3 4">DAOM196992</strain>
    </source>
</reference>
<keyword evidence="4" id="KW-1185">Reference proteome</keyword>
<dbReference type="PANTHER" id="PTHR39466">
    <property type="entry name" value="RGS DOMAIN-CONTAINING PROTEIN"/>
    <property type="match status" value="1"/>
</dbReference>
<evidence type="ECO:0008006" key="5">
    <source>
        <dbReference type="Google" id="ProtNLM"/>
    </source>
</evidence>
<dbReference type="Proteomes" id="UP000323386">
    <property type="component" value="Unassembled WGS sequence"/>
</dbReference>
<gene>
    <name evidence="3" type="ORF">PSFLO_06358</name>
</gene>
<keyword evidence="2" id="KW-1133">Transmembrane helix</keyword>
<keyword evidence="2" id="KW-0812">Transmembrane</keyword>
<name>A0A5C3F9W0_9BASI</name>
<evidence type="ECO:0000313" key="4">
    <source>
        <dbReference type="Proteomes" id="UP000323386"/>
    </source>
</evidence>
<sequence length="925" mass="98256">MAATAMPVSPVHDVFADNRSENLFGWVQPDEWDTVAGPNTDLFLRGQCVDCQTPPPPPPASAPTAVHGPRAVPGATAAPLEHDHDLDLTHDALGGCGAPSCGYGAACCDYSRGASRAVPPHRRAASASGPTTAPHLGDASGVVKGAQLGVTLIDIIHGRSCRPISLLDLRTFLLLQRQPHRRVPGYAPASDMALSTLPDLDLDLLSPLEPTHDAPAEGLPNTHVLPSQLVRDRTEPRQAYDEVDALDFLVAFERYKKRFRDLPKAERMRSPDSLTCRAAVDAYHRRRIASMEGAMSFGDGVDAPQASEHVDLVDEGQSLGIAALRGVQVQDVGLDPASQPLRRELDRIVSRYIRASSRSSQQTPASMPTRILLTRAQRKSHKGSSDSFGSTVVDAGVDEKGKSAATGSPSIPARLQWTVDVGLVSQDHIDMALAEARLTTHPDTLAPLADAISAYLSAHVVPYFFISVAKNLSRPTSKGRLAVGLACTVIATVFTVLLLLKPSPLSSSPGGAVDRWWRLCLTPLWAAALGYVLAYRTGVCVWLTLRGNREPDEDEEREREEIRSRFSDDAAGFSFAEVEADAELRDDDVERKTNRWMAPELASLLRTGRLPRRSESAGDVRAVPAATAASIAVDAPPAVVGTRMSISGEGETRTPLAETPVPFSRSKSVDFGAHTRSIIDSQPSSPRLERQPRSILNGRLVQPRASEDGPATPALMRGRRVPLLPLTLGVVKSPARSEVDLHARAIDSAAHSPVLTRDALLFDPALAQAVQDAAGRRPSMAVHGGGGGGGGGATYEVSPLAPAFILRRPSAAVDALPISAGSALDGAAIPSSSWSDAEKGAVLDIEAGTATGTGSATRGGPSARRLRDTVSAAWRSARRWTGFAVRTEKVLDARVRRAQQVRALKAMALDAAATVVVMAIILAVP</sequence>
<dbReference type="EMBL" id="OOIP01000023">
    <property type="protein sequence ID" value="SPO40876.1"/>
    <property type="molecule type" value="Genomic_DNA"/>
</dbReference>
<proteinExistence type="predicted"/>
<keyword evidence="2" id="KW-0472">Membrane</keyword>
<evidence type="ECO:0000256" key="2">
    <source>
        <dbReference type="SAM" id="Phobius"/>
    </source>
</evidence>
<feature type="transmembrane region" description="Helical" evidence="2">
    <location>
        <begin position="903"/>
        <end position="924"/>
    </location>
</feature>
<organism evidence="3 4">
    <name type="scientific">Pseudozyma flocculosa</name>
    <dbReference type="NCBI Taxonomy" id="84751"/>
    <lineage>
        <taxon>Eukaryota</taxon>
        <taxon>Fungi</taxon>
        <taxon>Dikarya</taxon>
        <taxon>Basidiomycota</taxon>
        <taxon>Ustilaginomycotina</taxon>
        <taxon>Ustilaginomycetes</taxon>
        <taxon>Ustilaginales</taxon>
        <taxon>Ustilaginaceae</taxon>
        <taxon>Pseudozyma</taxon>
    </lineage>
</organism>
<evidence type="ECO:0000313" key="3">
    <source>
        <dbReference type="EMBL" id="SPO40876.1"/>
    </source>
</evidence>
<dbReference type="OrthoDB" id="3232309at2759"/>
<evidence type="ECO:0000256" key="1">
    <source>
        <dbReference type="SAM" id="MobiDB-lite"/>
    </source>
</evidence>
<accession>A0A5C3F9W0</accession>
<protein>
    <recommendedName>
        <fullName evidence="5">RGS domain-containing protein</fullName>
    </recommendedName>
</protein>
<feature type="region of interest" description="Disordered" evidence="1">
    <location>
        <begin position="208"/>
        <end position="229"/>
    </location>
</feature>
<dbReference type="PANTHER" id="PTHR39466:SF1">
    <property type="entry name" value="RGS DOMAIN-CONTAINING PROTEIN"/>
    <property type="match status" value="1"/>
</dbReference>
<feature type="transmembrane region" description="Helical" evidence="2">
    <location>
        <begin position="481"/>
        <end position="500"/>
    </location>
</feature>